<accession>A0ABV1F047</accession>
<organism evidence="1 2">
    <name type="scientific">Niallia hominis</name>
    <dbReference type="NCBI Taxonomy" id="3133173"/>
    <lineage>
        <taxon>Bacteria</taxon>
        <taxon>Bacillati</taxon>
        <taxon>Bacillota</taxon>
        <taxon>Bacilli</taxon>
        <taxon>Bacillales</taxon>
        <taxon>Bacillaceae</taxon>
        <taxon>Niallia</taxon>
    </lineage>
</organism>
<name>A0ABV1F047_9BACI</name>
<gene>
    <name evidence="1" type="ORF">WMO63_13870</name>
</gene>
<reference evidence="1 2" key="1">
    <citation type="submission" date="2024-03" db="EMBL/GenBank/DDBJ databases">
        <title>Human intestinal bacterial collection.</title>
        <authorList>
            <person name="Pauvert C."/>
            <person name="Hitch T.C.A."/>
            <person name="Clavel T."/>
        </authorList>
    </citation>
    <scope>NUCLEOTIDE SEQUENCE [LARGE SCALE GENOMIC DNA]</scope>
    <source>
        <strain evidence="1 2">CLA-SR-H024</strain>
    </source>
</reference>
<comment type="caution">
    <text evidence="1">The sequence shown here is derived from an EMBL/GenBank/DDBJ whole genome shotgun (WGS) entry which is preliminary data.</text>
</comment>
<sequence>MVTVHFFDNSTNVLTQLRQEIPNVEQEIKIKGRKGKILSVIQLKEDVFQANVEFEKIVKKAAVAADSKKRKR</sequence>
<dbReference type="EMBL" id="JBBMFN010000033">
    <property type="protein sequence ID" value="MEQ2466747.1"/>
    <property type="molecule type" value="Genomic_DNA"/>
</dbReference>
<evidence type="ECO:0000313" key="1">
    <source>
        <dbReference type="EMBL" id="MEQ2466747.1"/>
    </source>
</evidence>
<dbReference type="RefSeq" id="WP_031537746.1">
    <property type="nucleotide sequence ID" value="NZ_JBBMFN010000033.1"/>
</dbReference>
<protein>
    <recommendedName>
        <fullName evidence="3">Preprotein translocase subunit SecA</fullName>
    </recommendedName>
</protein>
<dbReference type="Proteomes" id="UP001465426">
    <property type="component" value="Unassembled WGS sequence"/>
</dbReference>
<keyword evidence="2" id="KW-1185">Reference proteome</keyword>
<evidence type="ECO:0000313" key="2">
    <source>
        <dbReference type="Proteomes" id="UP001465426"/>
    </source>
</evidence>
<proteinExistence type="predicted"/>
<evidence type="ECO:0008006" key="3">
    <source>
        <dbReference type="Google" id="ProtNLM"/>
    </source>
</evidence>